<feature type="compositionally biased region" description="Basic and acidic residues" evidence="1">
    <location>
        <begin position="1"/>
        <end position="12"/>
    </location>
</feature>
<dbReference type="AlphaFoldDB" id="Q0CLN1"/>
<dbReference type="OrthoDB" id="5034579at2759"/>
<name>Q0CLN1_ASPTN</name>
<dbReference type="STRING" id="341663.Q0CLN1"/>
<dbReference type="Proteomes" id="UP000007963">
    <property type="component" value="Unassembled WGS sequence"/>
</dbReference>
<feature type="region of interest" description="Disordered" evidence="1">
    <location>
        <begin position="168"/>
        <end position="225"/>
    </location>
</feature>
<dbReference type="InterPro" id="IPR038769">
    <property type="entry name" value="MTC4"/>
</dbReference>
<feature type="transmembrane region" description="Helical" evidence="2">
    <location>
        <begin position="379"/>
        <end position="400"/>
    </location>
</feature>
<evidence type="ECO:0000256" key="2">
    <source>
        <dbReference type="SAM" id="Phobius"/>
    </source>
</evidence>
<reference evidence="4" key="1">
    <citation type="submission" date="2005-09" db="EMBL/GenBank/DDBJ databases">
        <title>Annotation of the Aspergillus terreus NIH2624 genome.</title>
        <authorList>
            <person name="Birren B.W."/>
            <person name="Lander E.S."/>
            <person name="Galagan J.E."/>
            <person name="Nusbaum C."/>
            <person name="Devon K."/>
            <person name="Henn M."/>
            <person name="Ma L.-J."/>
            <person name="Jaffe D.B."/>
            <person name="Butler J."/>
            <person name="Alvarez P."/>
            <person name="Gnerre S."/>
            <person name="Grabherr M."/>
            <person name="Kleber M."/>
            <person name="Mauceli E.W."/>
            <person name="Brockman W."/>
            <person name="Rounsley S."/>
            <person name="Young S.K."/>
            <person name="LaButti K."/>
            <person name="Pushparaj V."/>
            <person name="DeCaprio D."/>
            <person name="Crawford M."/>
            <person name="Koehrsen M."/>
            <person name="Engels R."/>
            <person name="Montgomery P."/>
            <person name="Pearson M."/>
            <person name="Howarth C."/>
            <person name="Larson L."/>
            <person name="Luoma S."/>
            <person name="White J."/>
            <person name="Alvarado L."/>
            <person name="Kodira C.D."/>
            <person name="Zeng Q."/>
            <person name="Oleary S."/>
            <person name="Yandava C."/>
            <person name="Denning D.W."/>
            <person name="Nierman W.C."/>
            <person name="Milne T."/>
            <person name="Madden K."/>
        </authorList>
    </citation>
    <scope>NUCLEOTIDE SEQUENCE [LARGE SCALE GENOMIC DNA]</scope>
    <source>
        <strain evidence="4">NIH 2624 / FGSC A1156</strain>
    </source>
</reference>
<keyword evidence="2" id="KW-0812">Transmembrane</keyword>
<feature type="compositionally biased region" description="Polar residues" evidence="1">
    <location>
        <begin position="200"/>
        <end position="220"/>
    </location>
</feature>
<keyword evidence="2" id="KW-1133">Transmembrane helix</keyword>
<evidence type="ECO:0000313" key="3">
    <source>
        <dbReference type="EMBL" id="EAU34472.1"/>
    </source>
</evidence>
<feature type="compositionally biased region" description="Polar residues" evidence="1">
    <location>
        <begin position="58"/>
        <end position="74"/>
    </location>
</feature>
<dbReference type="HOGENOM" id="CLU_031803_0_0_1"/>
<feature type="compositionally biased region" description="Basic and acidic residues" evidence="1">
    <location>
        <begin position="110"/>
        <end position="119"/>
    </location>
</feature>
<dbReference type="VEuPathDB" id="FungiDB:ATEG_05403"/>
<organism evidence="3 4">
    <name type="scientific">Aspergillus terreus (strain NIH 2624 / FGSC A1156)</name>
    <dbReference type="NCBI Taxonomy" id="341663"/>
    <lineage>
        <taxon>Eukaryota</taxon>
        <taxon>Fungi</taxon>
        <taxon>Dikarya</taxon>
        <taxon>Ascomycota</taxon>
        <taxon>Pezizomycotina</taxon>
        <taxon>Eurotiomycetes</taxon>
        <taxon>Eurotiomycetidae</taxon>
        <taxon>Eurotiales</taxon>
        <taxon>Aspergillaceae</taxon>
        <taxon>Aspergillus</taxon>
        <taxon>Aspergillus subgen. Circumdati</taxon>
    </lineage>
</organism>
<protein>
    <submittedName>
        <fullName evidence="3">Uncharacterized protein</fullName>
    </submittedName>
</protein>
<gene>
    <name evidence="3" type="ORF">ATEG_05403</name>
</gene>
<dbReference type="GeneID" id="4320742"/>
<feature type="region of interest" description="Disordered" evidence="1">
    <location>
        <begin position="1"/>
        <end position="134"/>
    </location>
</feature>
<dbReference type="PANTHER" id="PTHR38426">
    <property type="entry name" value="MAINTENANCE OF TELOMERE CAPPING PROTEIN 4"/>
    <property type="match status" value="1"/>
</dbReference>
<feature type="compositionally biased region" description="Polar residues" evidence="1">
    <location>
        <begin position="13"/>
        <end position="24"/>
    </location>
</feature>
<evidence type="ECO:0000313" key="4">
    <source>
        <dbReference type="Proteomes" id="UP000007963"/>
    </source>
</evidence>
<proteinExistence type="predicted"/>
<dbReference type="EMBL" id="CH476600">
    <property type="protein sequence ID" value="EAU34472.1"/>
    <property type="molecule type" value="Genomic_DNA"/>
</dbReference>
<dbReference type="eggNOG" id="ENOG502QXZI">
    <property type="taxonomic scope" value="Eukaryota"/>
</dbReference>
<keyword evidence="2" id="KW-0472">Membrane</keyword>
<sequence length="420" mass="46497">MGGLILKKDNAAHSRQSSFATSFASDEDGAVHTAEMPTEDKKQDSQVPSVRLPPTSEEAISSPGNADSGIVQNLSPSPSPFASPSRQGENVEEGKEPNSQSALVQGKALQADEARKGKPTEGPTPISRINKLDVNPSRIKSDKVLNFGPELHTVHEQIKRGQIKDSTVPYSLTRPPVTGLAQAKASHSPAPRNRRRDLTPQGQSRSWSISERSIATSASSGIPAKREVERSRALLLSSGIKAREITRRAESVRSPPPEFLRKAFGSDLPTPTVPRLREYDVAVDSLLKKFERSHERFQKTMSNYPGTDLTSLKSQLTMLENLVNNSLNPRVRAAADDAENLSVQLNTTSTLAVKQLSDTLDKGVRKRHRRLRWIRRTGFVMLEWALVGVLWWVWLIVMIFKAFRGVLRGVISGVRWILWL</sequence>
<evidence type="ECO:0000256" key="1">
    <source>
        <dbReference type="SAM" id="MobiDB-lite"/>
    </source>
</evidence>
<accession>Q0CLN1</accession>
<dbReference type="RefSeq" id="XP_001214581.1">
    <property type="nucleotide sequence ID" value="XM_001214581.1"/>
</dbReference>
<dbReference type="PANTHER" id="PTHR38426:SF1">
    <property type="entry name" value="MAINTENANCE OF TELOMERE CAPPING PROTEIN 4"/>
    <property type="match status" value="1"/>
</dbReference>